<dbReference type="EMBL" id="BLAL01000206">
    <property type="protein sequence ID" value="GES91571.1"/>
    <property type="molecule type" value="Genomic_DNA"/>
</dbReference>
<proteinExistence type="predicted"/>
<evidence type="ECO:0000313" key="2">
    <source>
        <dbReference type="EMBL" id="GBB96924.1"/>
    </source>
</evidence>
<name>A0A2Z6RFX5_9GLOM</name>
<feature type="region of interest" description="Disordered" evidence="1">
    <location>
        <begin position="485"/>
        <end position="539"/>
    </location>
</feature>
<dbReference type="Proteomes" id="UP000615446">
    <property type="component" value="Unassembled WGS sequence"/>
</dbReference>
<keyword evidence="4" id="KW-1185">Reference proteome</keyword>
<feature type="compositionally biased region" description="Low complexity" evidence="1">
    <location>
        <begin position="497"/>
        <end position="509"/>
    </location>
</feature>
<organism evidence="2 4">
    <name type="scientific">Rhizophagus clarus</name>
    <dbReference type="NCBI Taxonomy" id="94130"/>
    <lineage>
        <taxon>Eukaryota</taxon>
        <taxon>Fungi</taxon>
        <taxon>Fungi incertae sedis</taxon>
        <taxon>Mucoromycota</taxon>
        <taxon>Glomeromycotina</taxon>
        <taxon>Glomeromycetes</taxon>
        <taxon>Glomerales</taxon>
        <taxon>Glomeraceae</taxon>
        <taxon>Rhizophagus</taxon>
    </lineage>
</organism>
<feature type="region of interest" description="Disordered" evidence="1">
    <location>
        <begin position="158"/>
        <end position="284"/>
    </location>
</feature>
<comment type="caution">
    <text evidence="2">The sequence shown here is derived from an EMBL/GenBank/DDBJ whole genome shotgun (WGS) entry which is preliminary data.</text>
</comment>
<dbReference type="OrthoDB" id="2489729at2759"/>
<feature type="compositionally biased region" description="Polar residues" evidence="1">
    <location>
        <begin position="221"/>
        <end position="258"/>
    </location>
</feature>
<dbReference type="Proteomes" id="UP000247702">
    <property type="component" value="Unassembled WGS sequence"/>
</dbReference>
<gene>
    <name evidence="3" type="ORF">RCL2_001837800</name>
    <name evidence="2" type="ORF">RclHR1_28740001</name>
</gene>
<feature type="compositionally biased region" description="Basic residues" evidence="1">
    <location>
        <begin position="192"/>
        <end position="208"/>
    </location>
</feature>
<protein>
    <submittedName>
        <fullName evidence="2">Uncharacterized protein</fullName>
    </submittedName>
</protein>
<evidence type="ECO:0000313" key="3">
    <source>
        <dbReference type="EMBL" id="GES91571.1"/>
    </source>
</evidence>
<dbReference type="AlphaFoldDB" id="A0A2Z6RFX5"/>
<feature type="compositionally biased region" description="Basic and acidic residues" evidence="1">
    <location>
        <begin position="525"/>
        <end position="539"/>
    </location>
</feature>
<accession>A0A2Z6RFX5</accession>
<reference evidence="3" key="2">
    <citation type="submission" date="2019-10" db="EMBL/GenBank/DDBJ databases">
        <title>Conservation and host-specific expression of non-tandemly repeated heterogenous ribosome RNA gene in arbuscular mycorrhizal fungi.</title>
        <authorList>
            <person name="Maeda T."/>
            <person name="Kobayashi Y."/>
            <person name="Nakagawa T."/>
            <person name="Ezawa T."/>
            <person name="Yamaguchi K."/>
            <person name="Bino T."/>
            <person name="Nishimoto Y."/>
            <person name="Shigenobu S."/>
            <person name="Kawaguchi M."/>
        </authorList>
    </citation>
    <scope>NUCLEOTIDE SEQUENCE</scope>
    <source>
        <strain evidence="3">HR1</strain>
    </source>
</reference>
<evidence type="ECO:0000313" key="4">
    <source>
        <dbReference type="Proteomes" id="UP000247702"/>
    </source>
</evidence>
<reference evidence="2 4" key="1">
    <citation type="submission" date="2017-11" db="EMBL/GenBank/DDBJ databases">
        <title>The genome of Rhizophagus clarus HR1 reveals common genetic basis of auxotrophy among arbuscular mycorrhizal fungi.</title>
        <authorList>
            <person name="Kobayashi Y."/>
        </authorList>
    </citation>
    <scope>NUCLEOTIDE SEQUENCE [LARGE SCALE GENOMIC DNA]</scope>
    <source>
        <strain evidence="2 4">HR1</strain>
    </source>
</reference>
<sequence>MKRGFFLSKPAKQTAKMSSSTKVTPTTALKSIPSNRFHDVIISFMTKFVKRNSGLLLCSIISTAPEVMETFIEINEDKVIPQDKLAEIIEEASCSPYLAQLLATFLNLFLLDDEYREILLINSEFRRALEIASKQTPDMVNLGDPMHQSDTSMNVDVPDTNSVGSLNDVDDELLATPPRNITPIPVMPLTKSQKRSAKKKARKEKKKTLQLQSPSGLDEQTVPTFSAESSEYTSSKPSGSRTVTFNHRILSPSSTPYKQQLKRDSIPPSTPIDNGKKLKQKETNNSLKNGNVIITGYIPQDQEQAQLLDLVVYDIPAKWDNYTLLANLGRWGKVVSVSTRVYKKYLSARVRLIPNHECLKCYNGGDWTVNLRGIPVRWFPASWNLSDRKQREKFQAVVHNLPDDMTDASLFPNGRPHQFLLDSGIKSFKLVKEVDESRKLIGYFDTWDHVSTRIKNPQLWNDVRISWCRYSTPNFKNLHKSARIGNADKSSSQTPKGSNFSFSGFNTNNRKNDHNKAPKSGRSTKKIDHSRNDQSKKSDVKHLIAGLKALLEHYI</sequence>
<evidence type="ECO:0000256" key="1">
    <source>
        <dbReference type="SAM" id="MobiDB-lite"/>
    </source>
</evidence>
<dbReference type="EMBL" id="BEXD01002084">
    <property type="protein sequence ID" value="GBB96924.1"/>
    <property type="molecule type" value="Genomic_DNA"/>
</dbReference>